<accession>M0CWH1</accession>
<dbReference type="STRING" id="797114.C475_06615"/>
<reference evidence="2 3" key="1">
    <citation type="journal article" date="2014" name="PLoS Genet.">
        <title>Phylogenetically driven sequencing of extremely halophilic archaea reveals strategies for static and dynamic osmo-response.</title>
        <authorList>
            <person name="Becker E.A."/>
            <person name="Seitzer P.M."/>
            <person name="Tritt A."/>
            <person name="Larsen D."/>
            <person name="Krusor M."/>
            <person name="Yao A.I."/>
            <person name="Wu D."/>
            <person name="Madern D."/>
            <person name="Eisen J.A."/>
            <person name="Darling A.E."/>
            <person name="Facciotti M.T."/>
        </authorList>
    </citation>
    <scope>NUCLEOTIDE SEQUENCE [LARGE SCALE GENOMIC DNA]</scope>
    <source>
        <strain evidence="2 3">2-9-1</strain>
    </source>
</reference>
<dbReference type="RefSeq" id="WP_006882995.1">
    <property type="nucleotide sequence ID" value="NZ_AOIU01000013.1"/>
</dbReference>
<dbReference type="Proteomes" id="UP000011626">
    <property type="component" value="Unassembled WGS sequence"/>
</dbReference>
<dbReference type="Pfam" id="PF00582">
    <property type="entry name" value="Usp"/>
    <property type="match status" value="1"/>
</dbReference>
<dbReference type="eggNOG" id="arCOG00449">
    <property type="taxonomic scope" value="Archaea"/>
</dbReference>
<dbReference type="Gene3D" id="3.40.50.12370">
    <property type="match status" value="1"/>
</dbReference>
<evidence type="ECO:0000313" key="3">
    <source>
        <dbReference type="Proteomes" id="UP000011626"/>
    </source>
</evidence>
<sequence>MTDRPDSAEWGQTSEPSPRRVLYPVFGSESEAVIHIGASVAQGTDAELVVGALDDVAGEPSFDASRDLAKTVFRAQTDCALDVHVQAVPLAGSSVLEGIVSGADTYDAGVVVLGDEVTEPRESKLAGRIAGDTVVVNDRAPLASVASLLVPVADGPHSGAAVDAAAAVARANDAWLELVHVETGDSDDSVADPDALLEAARERATGVEVDTRVVEADDVAGAIVDESEYHDVTVIGAPASGRLRRLIFGSTAADVREDAHNTVVMARHGSDPERTLFDGPIR</sequence>
<keyword evidence="3" id="KW-1185">Reference proteome</keyword>
<dbReference type="OrthoDB" id="43026at2157"/>
<proteinExistence type="predicted"/>
<gene>
    <name evidence="2" type="ORF">C475_06615</name>
</gene>
<dbReference type="InterPro" id="IPR006016">
    <property type="entry name" value="UspA"/>
</dbReference>
<dbReference type="EMBL" id="AOIU01000013">
    <property type="protein sequence ID" value="ELZ27571.1"/>
    <property type="molecule type" value="Genomic_DNA"/>
</dbReference>
<feature type="domain" description="UspA" evidence="1">
    <location>
        <begin position="148"/>
        <end position="267"/>
    </location>
</feature>
<name>M0CWH1_9EURY</name>
<organism evidence="2 3">
    <name type="scientific">Halosimplex carlsbadense 2-9-1</name>
    <dbReference type="NCBI Taxonomy" id="797114"/>
    <lineage>
        <taxon>Archaea</taxon>
        <taxon>Methanobacteriati</taxon>
        <taxon>Methanobacteriota</taxon>
        <taxon>Stenosarchaea group</taxon>
        <taxon>Halobacteria</taxon>
        <taxon>Halobacteriales</taxon>
        <taxon>Haloarculaceae</taxon>
        <taxon>Halosimplex</taxon>
    </lineage>
</organism>
<protein>
    <submittedName>
        <fullName evidence="2">Cationic amino acid transporter</fullName>
    </submittedName>
</protein>
<evidence type="ECO:0000259" key="1">
    <source>
        <dbReference type="Pfam" id="PF00582"/>
    </source>
</evidence>
<dbReference type="SUPFAM" id="SSF52402">
    <property type="entry name" value="Adenine nucleotide alpha hydrolases-like"/>
    <property type="match status" value="1"/>
</dbReference>
<evidence type="ECO:0000313" key="2">
    <source>
        <dbReference type="EMBL" id="ELZ27571.1"/>
    </source>
</evidence>
<comment type="caution">
    <text evidence="2">The sequence shown here is derived from an EMBL/GenBank/DDBJ whole genome shotgun (WGS) entry which is preliminary data.</text>
</comment>
<dbReference type="AlphaFoldDB" id="M0CWH1"/>